<accession>A0AAJ1IF82</accession>
<proteinExistence type="predicted"/>
<dbReference type="Pfam" id="PF16257">
    <property type="entry name" value="UxaE"/>
    <property type="match status" value="1"/>
</dbReference>
<dbReference type="EMBL" id="JAQQAL010000002">
    <property type="protein sequence ID" value="MDC7225141.1"/>
    <property type="molecule type" value="Genomic_DNA"/>
</dbReference>
<dbReference type="Proteomes" id="UP001221217">
    <property type="component" value="Unassembled WGS sequence"/>
</dbReference>
<dbReference type="AlphaFoldDB" id="A0AAJ1IF82"/>
<evidence type="ECO:0000313" key="2">
    <source>
        <dbReference type="Proteomes" id="UP001221217"/>
    </source>
</evidence>
<name>A0AAJ1IF82_9SPIO</name>
<evidence type="ECO:0000313" key="1">
    <source>
        <dbReference type="EMBL" id="MDC7225141.1"/>
    </source>
</evidence>
<reference evidence="1 2" key="1">
    <citation type="submission" date="2022-12" db="EMBL/GenBank/DDBJ databases">
        <title>Metagenome assembled genome from gulf of manar.</title>
        <authorList>
            <person name="Kohli P."/>
            <person name="Pk S."/>
            <person name="Venkata Ramana C."/>
            <person name="Sasikala C."/>
        </authorList>
    </citation>
    <scope>NUCLEOTIDE SEQUENCE [LARGE SCALE GENOMIC DNA]</scope>
    <source>
        <strain evidence="1">JB008</strain>
    </source>
</reference>
<dbReference type="GO" id="GO:0016853">
    <property type="term" value="F:isomerase activity"/>
    <property type="evidence" value="ECO:0007669"/>
    <property type="project" value="InterPro"/>
</dbReference>
<comment type="caution">
    <text evidence="1">The sequence shown here is derived from an EMBL/GenBank/DDBJ whole genome shotgun (WGS) entry which is preliminary data.</text>
</comment>
<sequence>MNTDLFRINPKNNPAILDTLTWNKEKLSSEISKDKNEIRKVLDGKLPYKPDAGDKRILILDSKSRDKQVGLYRSSNGQAAFFLAGKNTTQLGAPFLSITADTDNVDFFKCNYSTTGELLKELEDDVHSIALGYSSRLGIGSRMTTFSWKPAIDLIKKYNISTNLIQNSVREVRVYDEMKQGKDARDVYLYSFGTIKEGHAGSTFEGLWLSGTVEALLSETNLAYGSDADHIKLDDLGESLSRAKSIIRSCRNYSFFTIDTSGLVKFNVEQTAQNDILNVYEYHKEIIRRNHIKAEADRDFIETMLCKYEDSLKAMKELDEYLHELKGVGNYDLEWSIDEIPAGHDVETNITTTGELLFLLTEVKRREIKLTHIAPNFGVEKGTDYRMKYGREYLFDLLRSFKIISDEFGIMLDVHSGDNLSSETKRIINKATNGEIHYKISPITQEIFAETLYNTNYEDFLFWWKEAYNYAKKKAEEGSDFAAKCLKVYERSGGKPSPDESVFHYFHYPPIGEISADGNLTLREYLYSLDKEIYQAYDRRFNEYLVSITDELFSTNG</sequence>
<dbReference type="InterPro" id="IPR032586">
    <property type="entry name" value="UxaE"/>
</dbReference>
<gene>
    <name evidence="1" type="ORF">PQJ61_00080</name>
</gene>
<organism evidence="1 2">
    <name type="scientific">Candidatus Thalassospirochaeta sargassi</name>
    <dbReference type="NCBI Taxonomy" id="3119039"/>
    <lineage>
        <taxon>Bacteria</taxon>
        <taxon>Pseudomonadati</taxon>
        <taxon>Spirochaetota</taxon>
        <taxon>Spirochaetia</taxon>
        <taxon>Spirochaetales</taxon>
        <taxon>Spirochaetaceae</taxon>
        <taxon>Candidatus Thalassospirochaeta</taxon>
    </lineage>
</organism>
<protein>
    <submittedName>
        <fullName evidence="1">Tagaturonate epimerase family protein</fullName>
    </submittedName>
</protein>